<reference evidence="1" key="1">
    <citation type="submission" date="2018-05" db="EMBL/GenBank/DDBJ databases">
        <authorList>
            <person name="Lanie J.A."/>
            <person name="Ng W.-L."/>
            <person name="Kazmierczak K.M."/>
            <person name="Andrzejewski T.M."/>
            <person name="Davidsen T.M."/>
            <person name="Wayne K.J."/>
            <person name="Tettelin H."/>
            <person name="Glass J.I."/>
            <person name="Rusch D."/>
            <person name="Podicherti R."/>
            <person name="Tsui H.-C.T."/>
            <person name="Winkler M.E."/>
        </authorList>
    </citation>
    <scope>NUCLEOTIDE SEQUENCE</scope>
</reference>
<dbReference type="Gene3D" id="3.40.50.720">
    <property type="entry name" value="NAD(P)-binding Rossmann-like Domain"/>
    <property type="match status" value="1"/>
</dbReference>
<gene>
    <name evidence="1" type="ORF">METZ01_LOCUS309772</name>
</gene>
<dbReference type="EMBL" id="UINC01098414">
    <property type="protein sequence ID" value="SVC56918.1"/>
    <property type="molecule type" value="Genomic_DNA"/>
</dbReference>
<sequence>MRQVPQKNRNYLVVGNGKMARHLSTYFDLLNLPYHSWWRSSGENIYKKLLNSEKVLVAISDDAITKFTSSLVKEFPQKTFIHFSGLLCIPGVESAHPLMTFSDKLYDLSTYLKIPFVTEKKQKPF</sequence>
<evidence type="ECO:0008006" key="2">
    <source>
        <dbReference type="Google" id="ProtNLM"/>
    </source>
</evidence>
<evidence type="ECO:0000313" key="1">
    <source>
        <dbReference type="EMBL" id="SVC56918.1"/>
    </source>
</evidence>
<accession>A0A382N8P2</accession>
<dbReference type="AlphaFoldDB" id="A0A382N8P2"/>
<organism evidence="1">
    <name type="scientific">marine metagenome</name>
    <dbReference type="NCBI Taxonomy" id="408172"/>
    <lineage>
        <taxon>unclassified sequences</taxon>
        <taxon>metagenomes</taxon>
        <taxon>ecological metagenomes</taxon>
    </lineage>
</organism>
<protein>
    <recommendedName>
        <fullName evidence="2">DUF2520 domain-containing protein</fullName>
    </recommendedName>
</protein>
<proteinExistence type="predicted"/>
<feature type="non-terminal residue" evidence="1">
    <location>
        <position position="125"/>
    </location>
</feature>
<name>A0A382N8P2_9ZZZZ</name>